<evidence type="ECO:0000313" key="8">
    <source>
        <dbReference type="EMBL" id="SEQ97329.1"/>
    </source>
</evidence>
<dbReference type="Gene3D" id="3.50.50.60">
    <property type="entry name" value="FAD/NAD(P)-binding domain"/>
    <property type="match status" value="1"/>
</dbReference>
<reference evidence="9" key="1">
    <citation type="submission" date="2016-10" db="EMBL/GenBank/DDBJ databases">
        <authorList>
            <person name="Varghese N."/>
            <person name="Submissions S."/>
        </authorList>
    </citation>
    <scope>NUCLEOTIDE SEQUENCE [LARGE SCALE GENOMIC DNA]</scope>
    <source>
        <strain evidence="9">8N4</strain>
    </source>
</reference>
<evidence type="ECO:0000256" key="6">
    <source>
        <dbReference type="ARBA" id="ARBA00022857"/>
    </source>
</evidence>
<organism evidence="8 9">
    <name type="scientific">Rosenbergiella nectarea</name>
    <dbReference type="NCBI Taxonomy" id="988801"/>
    <lineage>
        <taxon>Bacteria</taxon>
        <taxon>Pseudomonadati</taxon>
        <taxon>Pseudomonadota</taxon>
        <taxon>Gammaproteobacteria</taxon>
        <taxon>Enterobacterales</taxon>
        <taxon>Erwiniaceae</taxon>
        <taxon>Rosenbergiella</taxon>
    </lineage>
</organism>
<name>A0A1H9KE24_9GAMM</name>
<dbReference type="OrthoDB" id="7527071at2"/>
<dbReference type="EMBL" id="FOGC01000009">
    <property type="protein sequence ID" value="SEQ97329.1"/>
    <property type="molecule type" value="Genomic_DNA"/>
</dbReference>
<keyword evidence="5" id="KW-0274">FAD</keyword>
<dbReference type="RefSeq" id="WP_092676968.1">
    <property type="nucleotide sequence ID" value="NZ_FOGC01000009.1"/>
</dbReference>
<dbReference type="STRING" id="988801.SAMN05216522_10987"/>
<dbReference type="Pfam" id="PF13434">
    <property type="entry name" value="Lys_Orn_oxgnase"/>
    <property type="match status" value="1"/>
</dbReference>
<keyword evidence="7" id="KW-0560">Oxidoreductase</keyword>
<dbReference type="Proteomes" id="UP000242515">
    <property type="component" value="Unassembled WGS sequence"/>
</dbReference>
<dbReference type="InterPro" id="IPR025700">
    <property type="entry name" value="Lys/Orn_oxygenase"/>
</dbReference>
<comment type="similarity">
    <text evidence="3">Belongs to the lysine N(6)-hydroxylase/L-ornithine N(5)-oxygenase family.</text>
</comment>
<keyword evidence="9" id="KW-1185">Reference proteome</keyword>
<keyword evidence="4" id="KW-0285">Flavoprotein</keyword>
<dbReference type="PANTHER" id="PTHR42802">
    <property type="entry name" value="MONOOXYGENASE"/>
    <property type="match status" value="1"/>
</dbReference>
<dbReference type="SUPFAM" id="SSF51905">
    <property type="entry name" value="FAD/NAD(P)-binding domain"/>
    <property type="match status" value="1"/>
</dbReference>
<evidence type="ECO:0000256" key="3">
    <source>
        <dbReference type="ARBA" id="ARBA00007588"/>
    </source>
</evidence>
<evidence type="ECO:0000256" key="1">
    <source>
        <dbReference type="ARBA" id="ARBA00001974"/>
    </source>
</evidence>
<evidence type="ECO:0000256" key="4">
    <source>
        <dbReference type="ARBA" id="ARBA00022630"/>
    </source>
</evidence>
<dbReference type="InterPro" id="IPR036188">
    <property type="entry name" value="FAD/NAD-bd_sf"/>
</dbReference>
<accession>A0A1H9KE24</accession>
<dbReference type="GO" id="GO:0016491">
    <property type="term" value="F:oxidoreductase activity"/>
    <property type="evidence" value="ECO:0007669"/>
    <property type="project" value="UniProtKB-KW"/>
</dbReference>
<protein>
    <submittedName>
        <fullName evidence="8">Lysine N6-hydroxylase</fullName>
    </submittedName>
</protein>
<dbReference type="AlphaFoldDB" id="A0A1H9KE24"/>
<evidence type="ECO:0000256" key="7">
    <source>
        <dbReference type="ARBA" id="ARBA00023002"/>
    </source>
</evidence>
<comment type="pathway">
    <text evidence="2">Siderophore biosynthesis.</text>
</comment>
<evidence type="ECO:0000313" key="9">
    <source>
        <dbReference type="Proteomes" id="UP000242515"/>
    </source>
</evidence>
<evidence type="ECO:0000256" key="5">
    <source>
        <dbReference type="ARBA" id="ARBA00022827"/>
    </source>
</evidence>
<dbReference type="PROSITE" id="PS51257">
    <property type="entry name" value="PROKAR_LIPOPROTEIN"/>
    <property type="match status" value="1"/>
</dbReference>
<sequence length="433" mass="49564">MSEKIYDLLGVGIGPFNLSLACLTDAITDMDAVYLDQKPNFNWHPGMMLESAHLQTPFMADLVTLADPTSRFSVLNYLKKKGKLYAFYIREDFFLLRKEYNQYCQWACEQLPSLQWNTRVERVTRDEQRDCYCVDAVNTVSGERQQWLARHLVLGTGPTPWMPDWIDTSLEQVVHSGHYLAKKEALQQLSAITVVGSGQSAAEIFYDLLQDIDQHAYQLNWVTRAPRFFPLEYTRLTLEMTSPEWVDYFHALPEAQRDRLNASQKNLYKGINESLINDIYELLYRKDLDGPLAVSLCTDSGLVAMEANGTHGLTLTLSHQVLQEEFSLATDSVIMSTGYTYRPPEFLTPLMPLIEFDSQQRYAVGRDYSIDRRHSLFVQNAELHTHGFVSPDLGMACYRNSVILRSILGREVYPVEKKIAFQTFGLPKEAVHG</sequence>
<evidence type="ECO:0000256" key="2">
    <source>
        <dbReference type="ARBA" id="ARBA00004924"/>
    </source>
</evidence>
<dbReference type="PANTHER" id="PTHR42802:SF1">
    <property type="entry name" value="L-ORNITHINE N(5)-MONOOXYGENASE"/>
    <property type="match status" value="1"/>
</dbReference>
<gene>
    <name evidence="8" type="ORF">SAMN05216522_10987</name>
</gene>
<proteinExistence type="inferred from homology"/>
<comment type="cofactor">
    <cofactor evidence="1">
        <name>FAD</name>
        <dbReference type="ChEBI" id="CHEBI:57692"/>
    </cofactor>
</comment>
<keyword evidence="6" id="KW-0521">NADP</keyword>